<reference evidence="2 3" key="1">
    <citation type="journal article" date="2019" name="Int. J. Syst. Evol. Microbiol.">
        <title>The Global Catalogue of Microorganisms (GCM) 10K type strain sequencing project: providing services to taxonomists for standard genome sequencing and annotation.</title>
        <authorList>
            <consortium name="The Broad Institute Genomics Platform"/>
            <consortium name="The Broad Institute Genome Sequencing Center for Infectious Disease"/>
            <person name="Wu L."/>
            <person name="Ma J."/>
        </authorList>
    </citation>
    <scope>NUCLEOTIDE SEQUENCE [LARGE SCALE GENOMIC DNA]</scope>
    <source>
        <strain evidence="2 3">JCM 16374</strain>
    </source>
</reference>
<protein>
    <submittedName>
        <fullName evidence="2">Uncharacterized protein</fullName>
    </submittedName>
</protein>
<accession>A0ABN3S6K6</accession>
<evidence type="ECO:0000256" key="1">
    <source>
        <dbReference type="SAM" id="MobiDB-lite"/>
    </source>
</evidence>
<comment type="caution">
    <text evidence="2">The sequence shown here is derived from an EMBL/GenBank/DDBJ whole genome shotgun (WGS) entry which is preliminary data.</text>
</comment>
<name>A0ABN3S6K6_9ACTN</name>
<organism evidence="2 3">
    <name type="scientific">Streptomyces lunalinharesii</name>
    <dbReference type="NCBI Taxonomy" id="333384"/>
    <lineage>
        <taxon>Bacteria</taxon>
        <taxon>Bacillati</taxon>
        <taxon>Actinomycetota</taxon>
        <taxon>Actinomycetes</taxon>
        <taxon>Kitasatosporales</taxon>
        <taxon>Streptomycetaceae</taxon>
        <taxon>Streptomyces</taxon>
    </lineage>
</organism>
<keyword evidence="3" id="KW-1185">Reference proteome</keyword>
<dbReference type="EMBL" id="BAAARK010000014">
    <property type="protein sequence ID" value="GAA2669315.1"/>
    <property type="molecule type" value="Genomic_DNA"/>
</dbReference>
<feature type="region of interest" description="Disordered" evidence="1">
    <location>
        <begin position="23"/>
        <end position="45"/>
    </location>
</feature>
<dbReference type="Proteomes" id="UP001500994">
    <property type="component" value="Unassembled WGS sequence"/>
</dbReference>
<sequence>MLRLLRLLRLRRFRGFAKRAPSWRNRTRPHGISEQENAKGCRSGQLSDQGIELPCPVGEFRAKCGHSCGWLMGQEVAVRRLMRSASQVRGQVTQVSSGRSV</sequence>
<proteinExistence type="predicted"/>
<evidence type="ECO:0000313" key="2">
    <source>
        <dbReference type="EMBL" id="GAA2669315.1"/>
    </source>
</evidence>
<evidence type="ECO:0000313" key="3">
    <source>
        <dbReference type="Proteomes" id="UP001500994"/>
    </source>
</evidence>
<gene>
    <name evidence="2" type="ORF">GCM10009864_44000</name>
</gene>